<evidence type="ECO:0000256" key="5">
    <source>
        <dbReference type="ARBA" id="ARBA00022723"/>
    </source>
</evidence>
<dbReference type="STRING" id="72664.V4KXC8"/>
<evidence type="ECO:0000313" key="19">
    <source>
        <dbReference type="EMBL" id="ESQ34722.1"/>
    </source>
</evidence>
<dbReference type="InterPro" id="IPR006554">
    <property type="entry name" value="Helicase-like_DEXD_c2"/>
</dbReference>
<dbReference type="GO" id="GO:0003678">
    <property type="term" value="F:DNA helicase activity"/>
    <property type="evidence" value="ECO:0007669"/>
    <property type="project" value="InterPro"/>
</dbReference>
<evidence type="ECO:0000256" key="8">
    <source>
        <dbReference type="ARBA" id="ARBA00022801"/>
    </source>
</evidence>
<dbReference type="GO" id="GO:0003677">
    <property type="term" value="F:DNA binding"/>
    <property type="evidence" value="ECO:0007669"/>
    <property type="project" value="InterPro"/>
</dbReference>
<dbReference type="PROSITE" id="PS51193">
    <property type="entry name" value="HELICASE_ATP_BIND_2"/>
    <property type="match status" value="1"/>
</dbReference>
<evidence type="ECO:0000256" key="7">
    <source>
        <dbReference type="ARBA" id="ARBA00022763"/>
    </source>
</evidence>
<keyword evidence="12" id="KW-0411">Iron-sulfur</keyword>
<protein>
    <recommendedName>
        <fullName evidence="16">DNA 5'-3' helicase FANCJ</fullName>
    </recommendedName>
</protein>
<keyword evidence="5" id="KW-0479">Metal-binding</keyword>
<keyword evidence="15" id="KW-0539">Nucleus</keyword>
<dbReference type="InterPro" id="IPR010614">
    <property type="entry name" value="RAD3-like_helicase_DEAD"/>
</dbReference>
<evidence type="ECO:0000256" key="2">
    <source>
        <dbReference type="ARBA" id="ARBA00004123"/>
    </source>
</evidence>
<dbReference type="GO" id="GO:0046872">
    <property type="term" value="F:metal ion binding"/>
    <property type="evidence" value="ECO:0007669"/>
    <property type="project" value="UniProtKB-KW"/>
</dbReference>
<dbReference type="GO" id="GO:0005524">
    <property type="term" value="F:ATP binding"/>
    <property type="evidence" value="ECO:0007669"/>
    <property type="project" value="UniProtKB-KW"/>
</dbReference>
<evidence type="ECO:0000256" key="1">
    <source>
        <dbReference type="ARBA" id="ARBA00001966"/>
    </source>
</evidence>
<keyword evidence="13" id="KW-0234">DNA repair</keyword>
<dbReference type="GO" id="GO:0006289">
    <property type="term" value="P:nucleotide-excision repair"/>
    <property type="evidence" value="ECO:0007669"/>
    <property type="project" value="TreeGrafter"/>
</dbReference>
<keyword evidence="11" id="KW-0408">Iron</keyword>
<dbReference type="GO" id="GO:0005634">
    <property type="term" value="C:nucleus"/>
    <property type="evidence" value="ECO:0007669"/>
    <property type="project" value="UniProtKB-SubCell"/>
</dbReference>
<proteinExistence type="inferred from homology"/>
<dbReference type="InterPro" id="IPR027417">
    <property type="entry name" value="P-loop_NTPase"/>
</dbReference>
<comment type="subcellular location">
    <subcellularLocation>
        <location evidence="2">Nucleus</location>
    </subcellularLocation>
</comment>
<evidence type="ECO:0000256" key="3">
    <source>
        <dbReference type="ARBA" id="ARBA00008792"/>
    </source>
</evidence>
<keyword evidence="7" id="KW-0227">DNA damage</keyword>
<organism evidence="19 20">
    <name type="scientific">Eutrema salsugineum</name>
    <name type="common">Saltwater cress</name>
    <name type="synonym">Sisymbrium salsugineum</name>
    <dbReference type="NCBI Taxonomy" id="72664"/>
    <lineage>
        <taxon>Eukaryota</taxon>
        <taxon>Viridiplantae</taxon>
        <taxon>Streptophyta</taxon>
        <taxon>Embryophyta</taxon>
        <taxon>Tracheophyta</taxon>
        <taxon>Spermatophyta</taxon>
        <taxon>Magnoliopsida</taxon>
        <taxon>eudicotyledons</taxon>
        <taxon>Gunneridae</taxon>
        <taxon>Pentapetalae</taxon>
        <taxon>rosids</taxon>
        <taxon>malvids</taxon>
        <taxon>Brassicales</taxon>
        <taxon>Brassicaceae</taxon>
        <taxon>Eutremeae</taxon>
        <taxon>Eutrema</taxon>
    </lineage>
</organism>
<dbReference type="SUPFAM" id="SSF52540">
    <property type="entry name" value="P-loop containing nucleoside triphosphate hydrolases"/>
    <property type="match status" value="1"/>
</dbReference>
<feature type="compositionally biased region" description="Polar residues" evidence="17">
    <location>
        <begin position="927"/>
        <end position="942"/>
    </location>
</feature>
<feature type="non-terminal residue" evidence="19">
    <location>
        <position position="1191"/>
    </location>
</feature>
<dbReference type="eggNOG" id="KOG1132">
    <property type="taxonomic scope" value="Eukaryota"/>
</dbReference>
<evidence type="ECO:0000256" key="12">
    <source>
        <dbReference type="ARBA" id="ARBA00023014"/>
    </source>
</evidence>
<dbReference type="GO" id="GO:0051539">
    <property type="term" value="F:4 iron, 4 sulfur cluster binding"/>
    <property type="evidence" value="ECO:0007669"/>
    <property type="project" value="UniProtKB-KW"/>
</dbReference>
<evidence type="ECO:0000256" key="16">
    <source>
        <dbReference type="ARBA" id="ARBA00082714"/>
    </source>
</evidence>
<keyword evidence="4" id="KW-0004">4Fe-4S</keyword>
<dbReference type="EMBL" id="KI517683">
    <property type="protein sequence ID" value="ESQ34722.1"/>
    <property type="molecule type" value="Genomic_DNA"/>
</dbReference>
<feature type="region of interest" description="Disordered" evidence="17">
    <location>
        <begin position="96"/>
        <end position="126"/>
    </location>
</feature>
<evidence type="ECO:0000256" key="10">
    <source>
        <dbReference type="ARBA" id="ARBA00022840"/>
    </source>
</evidence>
<dbReference type="FunFam" id="3.40.50.300:FF:000731">
    <property type="entry name" value="Fanconi anemia group J protein homolog"/>
    <property type="match status" value="1"/>
</dbReference>
<evidence type="ECO:0000256" key="15">
    <source>
        <dbReference type="ARBA" id="ARBA00023242"/>
    </source>
</evidence>
<keyword evidence="20" id="KW-1185">Reference proteome</keyword>
<keyword evidence="14" id="KW-0413">Isomerase</keyword>
<dbReference type="PANTHER" id="PTHR11472:SF47">
    <property type="entry name" value="FANCONI ANEMIA GROUP J PROTEIN"/>
    <property type="match status" value="1"/>
</dbReference>
<feature type="domain" description="Helicase ATP-binding" evidence="18">
    <location>
        <begin position="30"/>
        <end position="314"/>
    </location>
</feature>
<dbReference type="SMART" id="SM00491">
    <property type="entry name" value="HELICc2"/>
    <property type="match status" value="1"/>
</dbReference>
<dbReference type="Proteomes" id="UP000030689">
    <property type="component" value="Unassembled WGS sequence"/>
</dbReference>
<dbReference type="PANTHER" id="PTHR11472">
    <property type="entry name" value="DNA REPAIR DEAD HELICASE RAD3/XP-D SUBFAMILY MEMBER"/>
    <property type="match status" value="1"/>
</dbReference>
<dbReference type="OMA" id="RVMRISC"/>
<dbReference type="Pfam" id="PF13307">
    <property type="entry name" value="Helicase_C_2"/>
    <property type="match status" value="1"/>
</dbReference>
<dbReference type="InterPro" id="IPR045028">
    <property type="entry name" value="DinG/Rad3-like"/>
</dbReference>
<gene>
    <name evidence="19" type="ORF">EUTSA_v10009302mg</name>
</gene>
<evidence type="ECO:0000259" key="18">
    <source>
        <dbReference type="PROSITE" id="PS51193"/>
    </source>
</evidence>
<dbReference type="Gramene" id="ESQ34722">
    <property type="protein sequence ID" value="ESQ34722"/>
    <property type="gene ID" value="EUTSA_v10009302mg"/>
</dbReference>
<evidence type="ECO:0000313" key="20">
    <source>
        <dbReference type="Proteomes" id="UP000030689"/>
    </source>
</evidence>
<comment type="similarity">
    <text evidence="3">Belongs to the DEAD box helicase family. DEAH subfamily.</text>
</comment>
<dbReference type="AlphaFoldDB" id="V4KXC8"/>
<dbReference type="CDD" id="cd18788">
    <property type="entry name" value="SF2_C_XPD"/>
    <property type="match status" value="1"/>
</dbReference>
<name>V4KXC8_EUTSA</name>
<accession>V4KXC8</accession>
<sequence>MVSTTIKSDSKHEEKQTLNSKNPKNVYQIGGLQVEFPYQPYGTQLAFMSRVISTLERAQRDGHCHALLESPTGTGKSLSLLCSVLAWQQNYKKRFPKGNLSRRNHGGESETQPSDTPFPSNEKPDDEPCSSYHILCFVSIINLRTHAQIAQVIREYRKTGYRVPMAVLGSRKRYCTNPHVQGKENVDEKCRLLLKDKKNKNIKCPEYRGVVAVLASLQQKSHDGVHDIEDLVKIGNDVRGRLLNNFTVNSNMEDIAREAGSINLEEGTLFKLRNELEQMSVDDPETCQPLCDLVEGLISWIRRRKDSLAKRDSEHFFSRGYILLAFSYFDCDNSIKLIAIYHVIAITKLDETEIEPDMPYLSGISVSTLKELFTTFTYFFSRNGSHIIDYELGLQRSIKRGTSEFCFLYSRMCQSFTVFIVALSWDAGDPSSGKWTHTFSLWCMNPSAVFKDLADLSLSIILTSGTLSPMNSFSSELGMQFGTCLEATHVIDANLQVWAGALSKGPGSFPLNASYKTADTYSFQDTLGKSLEEICTIVPDGSLIFFPSYKLMEKLSTRWRETGQWSRLCLRKELFIEPRGEAKDDFDSVLKGYYDCLSGKNRLVGRNGIVNKSGTVITEDQDDSKKGAAFLAVCREKVSEGLDFSDDNARAVIIVGIPFPNLHDVLVELKRKYNDTYKSSKNLLGGSEWYCQQAYRALNQAAGRCIRHRFDYGAIIFLVMISLRSPCFDVPDERYRQPRNRVSISKWLRQSIKLYDNFEESMQGLRSFFNSVKERVDSKMLESQENQIKECKRKENQVQNKFSHVEPNEMARRKVVNLEDYTSPNPKYYFMNESKPLLDHKDRKSKIAEGSRSMRLSGVNYGTSTPQLSSPFIQVKEEDKCYKEVIDLECSVKTEPGYCEGSSVTNCDEDPETSSVKKTFGMIKGTSAASPCSCSKNESSNPARGLRSLRSPDKRSPLGSESSVIVTPERYSIGYSRNSTLEAESPLNKSVNSHALKRRKFTSPQVIDLEEEEDSNAPSTSFTRRIEFGFESSESRSQNDNVYAFPEVDQRVMRISCSLCRSPLGHPESHSYLSCSLTSLSKTYLLSLLTSGTGSALIPTSVSVVMTYCSLVNQRLCRSSQGSKGIWCEQDGCVFNTIFCPFCSVPNTCLGVQVMATDSSNVQFLRKILFFADQVDVTEDASSKETAPEQN</sequence>
<dbReference type="Pfam" id="PF06733">
    <property type="entry name" value="DEAD_2"/>
    <property type="match status" value="1"/>
</dbReference>
<evidence type="ECO:0000256" key="17">
    <source>
        <dbReference type="SAM" id="MobiDB-lite"/>
    </source>
</evidence>
<evidence type="ECO:0000256" key="9">
    <source>
        <dbReference type="ARBA" id="ARBA00022806"/>
    </source>
</evidence>
<keyword evidence="9" id="KW-0347">Helicase</keyword>
<dbReference type="GO" id="GO:0016818">
    <property type="term" value="F:hydrolase activity, acting on acid anhydrides, in phosphorus-containing anhydrides"/>
    <property type="evidence" value="ECO:0007669"/>
    <property type="project" value="InterPro"/>
</dbReference>
<keyword evidence="6" id="KW-0547">Nucleotide-binding</keyword>
<feature type="region of interest" description="Disordered" evidence="17">
    <location>
        <begin position="926"/>
        <end position="963"/>
    </location>
</feature>
<dbReference type="Gene3D" id="3.40.50.300">
    <property type="entry name" value="P-loop containing nucleotide triphosphate hydrolases"/>
    <property type="match status" value="2"/>
</dbReference>
<dbReference type="GO" id="GO:1990918">
    <property type="term" value="P:double-strand break repair involved in meiotic recombination"/>
    <property type="evidence" value="ECO:0007669"/>
    <property type="project" value="TreeGrafter"/>
</dbReference>
<dbReference type="InterPro" id="IPR006555">
    <property type="entry name" value="ATP-dep_Helicase_C"/>
</dbReference>
<comment type="cofactor">
    <cofactor evidence="1">
        <name>[4Fe-4S] cluster</name>
        <dbReference type="ChEBI" id="CHEBI:49883"/>
    </cofactor>
</comment>
<evidence type="ECO:0000256" key="6">
    <source>
        <dbReference type="ARBA" id="ARBA00022741"/>
    </source>
</evidence>
<dbReference type="InterPro" id="IPR014013">
    <property type="entry name" value="Helic_SF1/SF2_ATP-bd_DinG/Rad3"/>
</dbReference>
<feature type="region of interest" description="Disordered" evidence="17">
    <location>
        <begin position="1"/>
        <end position="23"/>
    </location>
</feature>
<dbReference type="KEGG" id="eus:EUTSA_v10009302mg"/>
<keyword evidence="10" id="KW-0067">ATP-binding</keyword>
<dbReference type="SMART" id="SM00488">
    <property type="entry name" value="DEXDc2"/>
    <property type="match status" value="1"/>
</dbReference>
<evidence type="ECO:0000256" key="14">
    <source>
        <dbReference type="ARBA" id="ARBA00023235"/>
    </source>
</evidence>
<feature type="compositionally biased region" description="Polar residues" evidence="17">
    <location>
        <begin position="109"/>
        <end position="119"/>
    </location>
</feature>
<evidence type="ECO:0000256" key="13">
    <source>
        <dbReference type="ARBA" id="ARBA00023204"/>
    </source>
</evidence>
<evidence type="ECO:0000256" key="4">
    <source>
        <dbReference type="ARBA" id="ARBA00022485"/>
    </source>
</evidence>
<reference evidence="19 20" key="1">
    <citation type="journal article" date="2013" name="Front. Plant Sci.">
        <title>The Reference Genome of the Halophytic Plant Eutrema salsugineum.</title>
        <authorList>
            <person name="Yang R."/>
            <person name="Jarvis D.E."/>
            <person name="Chen H."/>
            <person name="Beilstein M.A."/>
            <person name="Grimwood J."/>
            <person name="Jenkins J."/>
            <person name="Shu S."/>
            <person name="Prochnik S."/>
            <person name="Xin M."/>
            <person name="Ma C."/>
            <person name="Schmutz J."/>
            <person name="Wing R.A."/>
            <person name="Mitchell-Olds T."/>
            <person name="Schumaker K.S."/>
            <person name="Wang X."/>
        </authorList>
    </citation>
    <scope>NUCLEOTIDE SEQUENCE [LARGE SCALE GENOMIC DNA]</scope>
</reference>
<keyword evidence="8" id="KW-0378">Hydrolase</keyword>
<evidence type="ECO:0000256" key="11">
    <source>
        <dbReference type="ARBA" id="ARBA00023004"/>
    </source>
</evidence>